<dbReference type="Proteomes" id="UP000238479">
    <property type="component" value="Chromosome 2"/>
</dbReference>
<keyword evidence="1" id="KW-0472">Membrane</keyword>
<reference evidence="2 3" key="1">
    <citation type="journal article" date="2018" name="Nat. Genet.">
        <title>The Rosa genome provides new insights in the design of modern roses.</title>
        <authorList>
            <person name="Bendahmane M."/>
        </authorList>
    </citation>
    <scope>NUCLEOTIDE SEQUENCE [LARGE SCALE GENOMIC DNA]</scope>
    <source>
        <strain evidence="3">cv. Old Blush</strain>
    </source>
</reference>
<accession>A0A2P6RSL8</accession>
<gene>
    <name evidence="2" type="ORF">RchiOBHm_Chr2g0121771</name>
</gene>
<comment type="caution">
    <text evidence="2">The sequence shown here is derived from an EMBL/GenBank/DDBJ whole genome shotgun (WGS) entry which is preliminary data.</text>
</comment>
<keyword evidence="3" id="KW-1185">Reference proteome</keyword>
<protein>
    <submittedName>
        <fullName evidence="2">Uncharacterized protein</fullName>
    </submittedName>
</protein>
<proteinExistence type="predicted"/>
<dbReference type="Gramene" id="PRQ49423">
    <property type="protein sequence ID" value="PRQ49423"/>
    <property type="gene ID" value="RchiOBHm_Chr2g0121771"/>
</dbReference>
<name>A0A2P6RSL8_ROSCH</name>
<sequence>MQRGKQKFFKIFEFQALFCPLQILNFRCFTTYLVLPMCSGFQEETLAKCFLNSFSVSPVILIFFSFMLVGYLFGTNKHYRLKAHWKIT</sequence>
<feature type="transmembrane region" description="Helical" evidence="1">
    <location>
        <begin position="12"/>
        <end position="35"/>
    </location>
</feature>
<dbReference type="AlphaFoldDB" id="A0A2P6RSL8"/>
<keyword evidence="1" id="KW-1133">Transmembrane helix</keyword>
<keyword evidence="1" id="KW-0812">Transmembrane</keyword>
<evidence type="ECO:0000313" key="3">
    <source>
        <dbReference type="Proteomes" id="UP000238479"/>
    </source>
</evidence>
<dbReference type="EMBL" id="PDCK01000040">
    <property type="protein sequence ID" value="PRQ49423.1"/>
    <property type="molecule type" value="Genomic_DNA"/>
</dbReference>
<evidence type="ECO:0000313" key="2">
    <source>
        <dbReference type="EMBL" id="PRQ49423.1"/>
    </source>
</evidence>
<evidence type="ECO:0000256" key="1">
    <source>
        <dbReference type="SAM" id="Phobius"/>
    </source>
</evidence>
<organism evidence="2 3">
    <name type="scientific">Rosa chinensis</name>
    <name type="common">China rose</name>
    <dbReference type="NCBI Taxonomy" id="74649"/>
    <lineage>
        <taxon>Eukaryota</taxon>
        <taxon>Viridiplantae</taxon>
        <taxon>Streptophyta</taxon>
        <taxon>Embryophyta</taxon>
        <taxon>Tracheophyta</taxon>
        <taxon>Spermatophyta</taxon>
        <taxon>Magnoliopsida</taxon>
        <taxon>eudicotyledons</taxon>
        <taxon>Gunneridae</taxon>
        <taxon>Pentapetalae</taxon>
        <taxon>rosids</taxon>
        <taxon>fabids</taxon>
        <taxon>Rosales</taxon>
        <taxon>Rosaceae</taxon>
        <taxon>Rosoideae</taxon>
        <taxon>Rosoideae incertae sedis</taxon>
        <taxon>Rosa</taxon>
    </lineage>
</organism>
<feature type="transmembrane region" description="Helical" evidence="1">
    <location>
        <begin position="55"/>
        <end position="74"/>
    </location>
</feature>